<keyword evidence="4" id="KW-1185">Reference proteome</keyword>
<comment type="similarity">
    <text evidence="1">Belongs to the barstar family.</text>
</comment>
<dbReference type="RefSeq" id="WP_090340901.1">
    <property type="nucleotide sequence ID" value="NZ_FNXY01000010.1"/>
</dbReference>
<dbReference type="Proteomes" id="UP000199532">
    <property type="component" value="Unassembled WGS sequence"/>
</dbReference>
<gene>
    <name evidence="3" type="ORF">SAMN04487995_5468</name>
</gene>
<dbReference type="AlphaFoldDB" id="A0A1H7A6C3"/>
<proteinExistence type="inferred from homology"/>
<dbReference type="Pfam" id="PF01337">
    <property type="entry name" value="Barstar"/>
    <property type="match status" value="1"/>
</dbReference>
<feature type="domain" description="Barstar (barnase inhibitor)" evidence="2">
    <location>
        <begin position="5"/>
        <end position="75"/>
    </location>
</feature>
<evidence type="ECO:0000313" key="3">
    <source>
        <dbReference type="EMBL" id="SEJ61219.1"/>
    </source>
</evidence>
<dbReference type="InterPro" id="IPR035905">
    <property type="entry name" value="Barstar-like_sf"/>
</dbReference>
<dbReference type="InterPro" id="IPR000468">
    <property type="entry name" value="Barstar"/>
</dbReference>
<reference evidence="3 4" key="1">
    <citation type="submission" date="2016-10" db="EMBL/GenBank/DDBJ databases">
        <authorList>
            <person name="de Groot N.N."/>
        </authorList>
    </citation>
    <scope>NUCLEOTIDE SEQUENCE [LARGE SCALE GENOMIC DNA]</scope>
    <source>
        <strain evidence="3 4">DSM 19938</strain>
    </source>
</reference>
<sequence>MKKRIIINGSSIKDIPTFYQEINRIFMSDENWEIGQSLDAFNDLLYGGFGVIKSGEAVELIWNNSEESRQSLGYAVTKAYYNEKLKPDSPFNKEMFREKLVALENGNGETYFEIILSVITDHPTIELILD</sequence>
<evidence type="ECO:0000313" key="4">
    <source>
        <dbReference type="Proteomes" id="UP000199532"/>
    </source>
</evidence>
<dbReference type="Gene3D" id="3.30.370.10">
    <property type="entry name" value="Barstar-like"/>
    <property type="match status" value="1"/>
</dbReference>
<dbReference type="SUPFAM" id="SSF52038">
    <property type="entry name" value="Barstar-related"/>
    <property type="match status" value="1"/>
</dbReference>
<evidence type="ECO:0000259" key="2">
    <source>
        <dbReference type="Pfam" id="PF01337"/>
    </source>
</evidence>
<name>A0A1H7A6C3_9BACT</name>
<dbReference type="EMBL" id="FNXY01000010">
    <property type="protein sequence ID" value="SEJ61219.1"/>
    <property type="molecule type" value="Genomic_DNA"/>
</dbReference>
<organism evidence="3 4">
    <name type="scientific">Dyadobacter koreensis</name>
    <dbReference type="NCBI Taxonomy" id="408657"/>
    <lineage>
        <taxon>Bacteria</taxon>
        <taxon>Pseudomonadati</taxon>
        <taxon>Bacteroidota</taxon>
        <taxon>Cytophagia</taxon>
        <taxon>Cytophagales</taxon>
        <taxon>Spirosomataceae</taxon>
        <taxon>Dyadobacter</taxon>
    </lineage>
</organism>
<evidence type="ECO:0000256" key="1">
    <source>
        <dbReference type="ARBA" id="ARBA00006845"/>
    </source>
</evidence>
<accession>A0A1H7A6C3</accession>
<protein>
    <submittedName>
        <fullName evidence="3">Barstar (Barnase inhibitor)</fullName>
    </submittedName>
</protein>
<dbReference type="OrthoDB" id="4793808at2"/>
<dbReference type="STRING" id="408657.SAMN04487995_5468"/>